<feature type="non-terminal residue" evidence="1">
    <location>
        <position position="83"/>
    </location>
</feature>
<sequence>MLLPNGVHIDTISAGSGGLVASGNVAQALLQSNFDIGALRTNAVLRKDEWLQFDTVLVEVARKRLPLVTALIAAGLSFNISNG</sequence>
<organism evidence="1">
    <name type="scientific">marine sediment metagenome</name>
    <dbReference type="NCBI Taxonomy" id="412755"/>
    <lineage>
        <taxon>unclassified sequences</taxon>
        <taxon>metagenomes</taxon>
        <taxon>ecological metagenomes</taxon>
    </lineage>
</organism>
<name>A0A0F9BQD7_9ZZZZ</name>
<evidence type="ECO:0000313" key="1">
    <source>
        <dbReference type="EMBL" id="KKK92749.1"/>
    </source>
</evidence>
<reference evidence="1" key="1">
    <citation type="journal article" date="2015" name="Nature">
        <title>Complex archaea that bridge the gap between prokaryotes and eukaryotes.</title>
        <authorList>
            <person name="Spang A."/>
            <person name="Saw J.H."/>
            <person name="Jorgensen S.L."/>
            <person name="Zaremba-Niedzwiedzka K."/>
            <person name="Martijn J."/>
            <person name="Lind A.E."/>
            <person name="van Eijk R."/>
            <person name="Schleper C."/>
            <person name="Guy L."/>
            <person name="Ettema T.J."/>
        </authorList>
    </citation>
    <scope>NUCLEOTIDE SEQUENCE</scope>
</reference>
<accession>A0A0F9BQD7</accession>
<comment type="caution">
    <text evidence="1">The sequence shown here is derived from an EMBL/GenBank/DDBJ whole genome shotgun (WGS) entry which is preliminary data.</text>
</comment>
<protein>
    <submittedName>
        <fullName evidence="1">Uncharacterized protein</fullName>
    </submittedName>
</protein>
<dbReference type="EMBL" id="LAZR01048076">
    <property type="protein sequence ID" value="KKK92749.1"/>
    <property type="molecule type" value="Genomic_DNA"/>
</dbReference>
<dbReference type="AlphaFoldDB" id="A0A0F9BQD7"/>
<proteinExistence type="predicted"/>
<gene>
    <name evidence="1" type="ORF">LCGC14_2699840</name>
</gene>